<dbReference type="Pfam" id="PF04359">
    <property type="entry name" value="DUF493"/>
    <property type="match status" value="1"/>
</dbReference>
<gene>
    <name evidence="3" type="ORF">JYP53_16705</name>
</gene>
<evidence type="ECO:0000313" key="4">
    <source>
        <dbReference type="Proteomes" id="UP000664344"/>
    </source>
</evidence>
<dbReference type="EMBL" id="JAFKDB010000020">
    <property type="protein sequence ID" value="MBN7771549.1"/>
    <property type="molecule type" value="Genomic_DNA"/>
</dbReference>
<evidence type="ECO:0000256" key="2">
    <source>
        <dbReference type="HAMAP-Rule" id="MF_00659"/>
    </source>
</evidence>
<dbReference type="Gene3D" id="3.30.70.260">
    <property type="match status" value="1"/>
</dbReference>
<dbReference type="InterPro" id="IPR007454">
    <property type="entry name" value="UPF0250_YbeD-like"/>
</dbReference>
<dbReference type="InterPro" id="IPR027471">
    <property type="entry name" value="YbeD-like_sf"/>
</dbReference>
<sequence length="89" mass="9825">MTEPKAPKIEFPCDYVIKVIGNAAPDFTEFVVSVVEQHAPGIRDEHVTVNDSSKGRFSSVQLQIVATGEDQLRALFEELKASGRVHMVL</sequence>
<dbReference type="Proteomes" id="UP000664344">
    <property type="component" value="Unassembled WGS sequence"/>
</dbReference>
<protein>
    <recommendedName>
        <fullName evidence="2">UPF0250 protein JYP53_16705</fullName>
    </recommendedName>
</protein>
<keyword evidence="4" id="KW-1185">Reference proteome</keyword>
<proteinExistence type="inferred from homology"/>
<dbReference type="PANTHER" id="PTHR38036:SF1">
    <property type="entry name" value="UPF0250 PROTEIN YBED"/>
    <property type="match status" value="1"/>
</dbReference>
<reference evidence="3 4" key="1">
    <citation type="submission" date="2021-02" db="EMBL/GenBank/DDBJ databases">
        <title>PHA producing bacteria isolated from coastal sediment in Guangdong, Shenzhen.</title>
        <authorList>
            <person name="Zheng W."/>
            <person name="Yu S."/>
            <person name="Huang Y."/>
        </authorList>
    </citation>
    <scope>NUCLEOTIDE SEQUENCE [LARGE SCALE GENOMIC DNA]</scope>
    <source>
        <strain evidence="3 4">TN21-5</strain>
    </source>
</reference>
<organism evidence="3 4">
    <name type="scientific">Marinobacter daepoensis</name>
    <dbReference type="NCBI Taxonomy" id="262077"/>
    <lineage>
        <taxon>Bacteria</taxon>
        <taxon>Pseudomonadati</taxon>
        <taxon>Pseudomonadota</taxon>
        <taxon>Gammaproteobacteria</taxon>
        <taxon>Pseudomonadales</taxon>
        <taxon>Marinobacteraceae</taxon>
        <taxon>Marinobacter</taxon>
    </lineage>
</organism>
<evidence type="ECO:0000313" key="3">
    <source>
        <dbReference type="EMBL" id="MBN7771549.1"/>
    </source>
</evidence>
<dbReference type="PANTHER" id="PTHR38036">
    <property type="entry name" value="UPF0250 PROTEIN YBED"/>
    <property type="match status" value="1"/>
</dbReference>
<comment type="similarity">
    <text evidence="1 2">Belongs to the UPF0250 family.</text>
</comment>
<name>A0ABS3BI96_9GAMM</name>
<evidence type="ECO:0000256" key="1">
    <source>
        <dbReference type="ARBA" id="ARBA00008460"/>
    </source>
</evidence>
<accession>A0ABS3BI96</accession>
<comment type="caution">
    <text evidence="3">The sequence shown here is derived from an EMBL/GenBank/DDBJ whole genome shotgun (WGS) entry which is preliminary data.</text>
</comment>
<dbReference type="HAMAP" id="MF_00659">
    <property type="entry name" value="UPF0250"/>
    <property type="match status" value="1"/>
</dbReference>
<dbReference type="SUPFAM" id="SSF117991">
    <property type="entry name" value="YbeD/HP0495-like"/>
    <property type="match status" value="1"/>
</dbReference>